<comment type="catalytic activity">
    <reaction evidence="3">
        <text>2 GTP = 3',3'-c-di-GMP + 2 diphosphate</text>
        <dbReference type="Rhea" id="RHEA:24898"/>
        <dbReference type="ChEBI" id="CHEBI:33019"/>
        <dbReference type="ChEBI" id="CHEBI:37565"/>
        <dbReference type="ChEBI" id="CHEBI:58805"/>
        <dbReference type="EC" id="2.7.7.65"/>
    </reaction>
</comment>
<dbReference type="InterPro" id="IPR000160">
    <property type="entry name" value="GGDEF_dom"/>
</dbReference>
<evidence type="ECO:0000313" key="7">
    <source>
        <dbReference type="Proteomes" id="UP000559987"/>
    </source>
</evidence>
<dbReference type="PANTHER" id="PTHR45138:SF9">
    <property type="entry name" value="DIGUANYLATE CYCLASE DGCM-RELATED"/>
    <property type="match status" value="1"/>
</dbReference>
<evidence type="ECO:0000259" key="5">
    <source>
        <dbReference type="PROSITE" id="PS50887"/>
    </source>
</evidence>
<keyword evidence="7" id="KW-1185">Reference proteome</keyword>
<name>A0A839UQI3_9GAMM</name>
<gene>
    <name evidence="6" type="ORF">FHS30_000801</name>
</gene>
<evidence type="ECO:0000256" key="2">
    <source>
        <dbReference type="ARBA" id="ARBA00012528"/>
    </source>
</evidence>
<dbReference type="InterPro" id="IPR050469">
    <property type="entry name" value="Diguanylate_Cyclase"/>
</dbReference>
<evidence type="ECO:0000256" key="3">
    <source>
        <dbReference type="ARBA" id="ARBA00034247"/>
    </source>
</evidence>
<dbReference type="Gene3D" id="3.30.70.270">
    <property type="match status" value="1"/>
</dbReference>
<dbReference type="Pfam" id="PF00990">
    <property type="entry name" value="GGDEF"/>
    <property type="match status" value="1"/>
</dbReference>
<organism evidence="6 7">
    <name type="scientific">Simiduia aestuariiviva</name>
    <dbReference type="NCBI Taxonomy" id="1510459"/>
    <lineage>
        <taxon>Bacteria</taxon>
        <taxon>Pseudomonadati</taxon>
        <taxon>Pseudomonadota</taxon>
        <taxon>Gammaproteobacteria</taxon>
        <taxon>Cellvibrionales</taxon>
        <taxon>Cellvibrionaceae</taxon>
        <taxon>Simiduia</taxon>
    </lineage>
</organism>
<reference evidence="6 7" key="1">
    <citation type="submission" date="2020-08" db="EMBL/GenBank/DDBJ databases">
        <title>Genomic Encyclopedia of Type Strains, Phase III (KMG-III): the genomes of soil and plant-associated and newly described type strains.</title>
        <authorList>
            <person name="Whitman W."/>
        </authorList>
    </citation>
    <scope>NUCLEOTIDE SEQUENCE [LARGE SCALE GENOMIC DNA]</scope>
    <source>
        <strain evidence="6 7">CECT 8571</strain>
    </source>
</reference>
<dbReference type="InterPro" id="IPR043128">
    <property type="entry name" value="Rev_trsase/Diguanyl_cyclase"/>
</dbReference>
<dbReference type="NCBIfam" id="TIGR00254">
    <property type="entry name" value="GGDEF"/>
    <property type="match status" value="1"/>
</dbReference>
<evidence type="ECO:0000256" key="4">
    <source>
        <dbReference type="SAM" id="Coils"/>
    </source>
</evidence>
<evidence type="ECO:0000256" key="1">
    <source>
        <dbReference type="ARBA" id="ARBA00001946"/>
    </source>
</evidence>
<accession>A0A839UQI3</accession>
<protein>
    <recommendedName>
        <fullName evidence="2">diguanylate cyclase</fullName>
        <ecNumber evidence="2">2.7.7.65</ecNumber>
    </recommendedName>
</protein>
<feature type="domain" description="GGDEF" evidence="5">
    <location>
        <begin position="203"/>
        <end position="333"/>
    </location>
</feature>
<dbReference type="GO" id="GO:0052621">
    <property type="term" value="F:diguanylate cyclase activity"/>
    <property type="evidence" value="ECO:0007669"/>
    <property type="project" value="UniProtKB-EC"/>
</dbReference>
<dbReference type="PROSITE" id="PS50887">
    <property type="entry name" value="GGDEF"/>
    <property type="match status" value="1"/>
</dbReference>
<dbReference type="AlphaFoldDB" id="A0A839UQI3"/>
<dbReference type="InterPro" id="IPR029787">
    <property type="entry name" value="Nucleotide_cyclase"/>
</dbReference>
<evidence type="ECO:0000313" key="6">
    <source>
        <dbReference type="EMBL" id="MBB3167625.1"/>
    </source>
</evidence>
<keyword evidence="4" id="KW-0175">Coiled coil</keyword>
<dbReference type="EC" id="2.7.7.65" evidence="2"/>
<dbReference type="EMBL" id="JACHXZ010000001">
    <property type="protein sequence ID" value="MBB3167625.1"/>
    <property type="molecule type" value="Genomic_DNA"/>
</dbReference>
<dbReference type="FunFam" id="3.30.70.270:FF:000001">
    <property type="entry name" value="Diguanylate cyclase domain protein"/>
    <property type="match status" value="1"/>
</dbReference>
<dbReference type="PANTHER" id="PTHR45138">
    <property type="entry name" value="REGULATORY COMPONENTS OF SENSORY TRANSDUCTION SYSTEM"/>
    <property type="match status" value="1"/>
</dbReference>
<comment type="cofactor">
    <cofactor evidence="1">
        <name>Mg(2+)</name>
        <dbReference type="ChEBI" id="CHEBI:18420"/>
    </cofactor>
</comment>
<dbReference type="SUPFAM" id="SSF55073">
    <property type="entry name" value="Nucleotide cyclase"/>
    <property type="match status" value="1"/>
</dbReference>
<dbReference type="CDD" id="cd01949">
    <property type="entry name" value="GGDEF"/>
    <property type="match status" value="1"/>
</dbReference>
<comment type="caution">
    <text evidence="6">The sequence shown here is derived from an EMBL/GenBank/DDBJ whole genome shotgun (WGS) entry which is preliminary data.</text>
</comment>
<dbReference type="SMART" id="SM00267">
    <property type="entry name" value="GGDEF"/>
    <property type="match status" value="1"/>
</dbReference>
<feature type="coiled-coil region" evidence="4">
    <location>
        <begin position="134"/>
        <end position="168"/>
    </location>
</feature>
<dbReference type="RefSeq" id="WP_183908507.1">
    <property type="nucleotide sequence ID" value="NZ_JACHXZ010000001.1"/>
</dbReference>
<proteinExistence type="predicted"/>
<dbReference type="Proteomes" id="UP000559987">
    <property type="component" value="Unassembled WGS sequence"/>
</dbReference>
<sequence>MDSTRSGGFDGSENLIKAAADYANIPEFLAESTCLVLATIGLDGKLLKANVGADYVFFADFSDDTCVSNAFVNPTFAELTRLAELPAMESDGAVVFEGLINVGNPALMVHSLNGRILRLQNSLLVIAEHDVHQLINLNQKVVDLNNELANAHRKMAKLNREITAEKKRTEQLLITDQLTQAPNRFALNRRMDEEISNFERHRKPMAFALLDIDKFKSVNDEFGHDVGDEALVYLADWLKGRLRETDFFARWGGEEFVIVFANTSVDEAQLVLDRIREALASEIFEPIGRPLTFSAGILEFEYDMTLDEVFKQADKALYSSKEHGRNRITRVAKSK</sequence>